<evidence type="ECO:0000313" key="2">
    <source>
        <dbReference type="EMBL" id="KNX37804.1"/>
    </source>
</evidence>
<evidence type="ECO:0000259" key="1">
    <source>
        <dbReference type="Pfam" id="PF18029"/>
    </source>
</evidence>
<protein>
    <submittedName>
        <fullName evidence="2">Glyoxalase</fullName>
    </submittedName>
</protein>
<dbReference type="STRING" id="1631356.VV01_12625"/>
<dbReference type="Proteomes" id="UP000037397">
    <property type="component" value="Unassembled WGS sequence"/>
</dbReference>
<sequence>MAGIRGLSGWIGTVLGAPDARTLTAFYRDLLGWELVGDDPDFVAMGIPGSHANLAFQTEEHYERPTWPGQPGTQGMMLHLDIGVRELEPAVADALRLGAELADFQPQDDVRVMLDPAGHPFCLYIDTD</sequence>
<proteinExistence type="predicted"/>
<keyword evidence="3" id="KW-1185">Reference proteome</keyword>
<dbReference type="InterPro" id="IPR041581">
    <property type="entry name" value="Glyoxalase_6"/>
</dbReference>
<feature type="domain" description="Glyoxalase-like" evidence="1">
    <location>
        <begin position="14"/>
        <end position="123"/>
    </location>
</feature>
<dbReference type="PATRIC" id="fig|1631356.3.peg.2476"/>
<dbReference type="PANTHER" id="PTHR35908:SF1">
    <property type="entry name" value="CONSERVED PROTEIN"/>
    <property type="match status" value="1"/>
</dbReference>
<accession>A0A0L6CJ93</accession>
<dbReference type="OrthoDB" id="1645442at2"/>
<organism evidence="2 3">
    <name type="scientific">Luteipulveratus halotolerans</name>
    <dbReference type="NCBI Taxonomy" id="1631356"/>
    <lineage>
        <taxon>Bacteria</taxon>
        <taxon>Bacillati</taxon>
        <taxon>Actinomycetota</taxon>
        <taxon>Actinomycetes</taxon>
        <taxon>Micrococcales</taxon>
        <taxon>Dermacoccaceae</taxon>
        <taxon>Luteipulveratus</taxon>
    </lineage>
</organism>
<dbReference type="EMBL" id="LAIR01000002">
    <property type="protein sequence ID" value="KNX37804.1"/>
    <property type="molecule type" value="Genomic_DNA"/>
</dbReference>
<dbReference type="PANTHER" id="PTHR35908">
    <property type="entry name" value="HYPOTHETICAL FUSION PROTEIN"/>
    <property type="match status" value="1"/>
</dbReference>
<dbReference type="Gene3D" id="3.10.180.10">
    <property type="entry name" value="2,3-Dihydroxybiphenyl 1,2-Dioxygenase, domain 1"/>
    <property type="match status" value="1"/>
</dbReference>
<dbReference type="Pfam" id="PF18029">
    <property type="entry name" value="Glyoxalase_6"/>
    <property type="match status" value="1"/>
</dbReference>
<dbReference type="AlphaFoldDB" id="A0A0L6CJ93"/>
<gene>
    <name evidence="2" type="ORF">VV01_12625</name>
</gene>
<dbReference type="RefSeq" id="WP_050670196.1">
    <property type="nucleotide sequence ID" value="NZ_LAIR01000002.1"/>
</dbReference>
<comment type="caution">
    <text evidence="2">The sequence shown here is derived from an EMBL/GenBank/DDBJ whole genome shotgun (WGS) entry which is preliminary data.</text>
</comment>
<dbReference type="SUPFAM" id="SSF54593">
    <property type="entry name" value="Glyoxalase/Bleomycin resistance protein/Dihydroxybiphenyl dioxygenase"/>
    <property type="match status" value="1"/>
</dbReference>
<dbReference type="InterPro" id="IPR029068">
    <property type="entry name" value="Glyas_Bleomycin-R_OHBP_Dase"/>
</dbReference>
<evidence type="ECO:0000313" key="3">
    <source>
        <dbReference type="Proteomes" id="UP000037397"/>
    </source>
</evidence>
<dbReference type="CDD" id="cd06587">
    <property type="entry name" value="VOC"/>
    <property type="match status" value="1"/>
</dbReference>
<reference evidence="3" key="1">
    <citation type="submission" date="2015-03" db="EMBL/GenBank/DDBJ databases">
        <title>Luteipulveratus halotolerans sp. nov., a novel actinobacterium (Dermacoccaceae) from Sarawak, Malaysia.</title>
        <authorList>
            <person name="Juboi H."/>
            <person name="Basik A."/>
            <person name="Shamsul S.S."/>
            <person name="Arnold P."/>
            <person name="Schmitt E.K."/>
            <person name="Sanglier J.-J."/>
            <person name="Yeo T."/>
        </authorList>
    </citation>
    <scope>NUCLEOTIDE SEQUENCE [LARGE SCALE GENOMIC DNA]</scope>
    <source>
        <strain evidence="3">C296001</strain>
    </source>
</reference>
<name>A0A0L6CJ93_9MICO</name>